<keyword evidence="2" id="KW-1185">Reference proteome</keyword>
<dbReference type="EMBL" id="CP024848">
    <property type="protein sequence ID" value="AXI08226.1"/>
    <property type="molecule type" value="Genomic_DNA"/>
</dbReference>
<name>A0A345PDZ6_9BACI</name>
<organism evidence="1 2">
    <name type="scientific">Oceanobacillus zhaokaii</name>
    <dbReference type="NCBI Taxonomy" id="2052660"/>
    <lineage>
        <taxon>Bacteria</taxon>
        <taxon>Bacillati</taxon>
        <taxon>Bacillota</taxon>
        <taxon>Bacilli</taxon>
        <taxon>Bacillales</taxon>
        <taxon>Bacillaceae</taxon>
        <taxon>Oceanobacillus</taxon>
    </lineage>
</organism>
<dbReference type="RefSeq" id="WP_114915519.1">
    <property type="nucleotide sequence ID" value="NZ_CP024848.1"/>
</dbReference>
<dbReference type="AlphaFoldDB" id="A0A345PDZ6"/>
<protein>
    <recommendedName>
        <fullName evidence="3">Four helix bundle protein</fullName>
    </recommendedName>
</protein>
<reference evidence="2" key="1">
    <citation type="submission" date="2017-11" db="EMBL/GenBank/DDBJ databases">
        <authorList>
            <person name="Zhu W."/>
        </authorList>
    </citation>
    <scope>NUCLEOTIDE SEQUENCE [LARGE SCALE GENOMIC DNA]</scope>
    <source>
        <strain evidence="2">160</strain>
    </source>
</reference>
<evidence type="ECO:0008006" key="3">
    <source>
        <dbReference type="Google" id="ProtNLM"/>
    </source>
</evidence>
<dbReference type="Proteomes" id="UP000253908">
    <property type="component" value="Chromosome"/>
</dbReference>
<evidence type="ECO:0000313" key="2">
    <source>
        <dbReference type="Proteomes" id="UP000253908"/>
    </source>
</evidence>
<proteinExistence type="predicted"/>
<gene>
    <name evidence="1" type="ORF">CUC15_04270</name>
</gene>
<accession>A0A345PDZ6</accession>
<sequence>MTIEIDRFRMLNLYKQAIRFTHQVLDWTNENLDEIGLKECVRIRKMAMKIPSSIATATAEINVRNKYKKLNRGKDALQNVMPVLRDYGMEENELSVELLKLFNGYFGLLNRKKNASRG</sequence>
<evidence type="ECO:0000313" key="1">
    <source>
        <dbReference type="EMBL" id="AXI08226.1"/>
    </source>
</evidence>
<dbReference type="KEGG" id="ocn:CUC15_04270"/>
<dbReference type="OrthoDB" id="2967391at2"/>